<keyword evidence="1" id="KW-0812">Transmembrane</keyword>
<feature type="transmembrane region" description="Helical" evidence="1">
    <location>
        <begin position="422"/>
        <end position="440"/>
    </location>
</feature>
<feature type="transmembrane region" description="Helical" evidence="1">
    <location>
        <begin position="675"/>
        <end position="695"/>
    </location>
</feature>
<keyword evidence="1" id="KW-0472">Membrane</keyword>
<feature type="transmembrane region" description="Helical" evidence="1">
    <location>
        <begin position="500"/>
        <end position="521"/>
    </location>
</feature>
<feature type="transmembrane region" description="Helical" evidence="1">
    <location>
        <begin position="562"/>
        <end position="586"/>
    </location>
</feature>
<organism evidence="2 3">
    <name type="scientific">Orchesella dallaii</name>
    <dbReference type="NCBI Taxonomy" id="48710"/>
    <lineage>
        <taxon>Eukaryota</taxon>
        <taxon>Metazoa</taxon>
        <taxon>Ecdysozoa</taxon>
        <taxon>Arthropoda</taxon>
        <taxon>Hexapoda</taxon>
        <taxon>Collembola</taxon>
        <taxon>Entomobryomorpha</taxon>
        <taxon>Entomobryoidea</taxon>
        <taxon>Orchesellidae</taxon>
        <taxon>Orchesellinae</taxon>
        <taxon>Orchesella</taxon>
    </lineage>
</organism>
<feature type="transmembrane region" description="Helical" evidence="1">
    <location>
        <begin position="372"/>
        <end position="393"/>
    </location>
</feature>
<feature type="transmembrane region" description="Helical" evidence="1">
    <location>
        <begin position="334"/>
        <end position="352"/>
    </location>
</feature>
<gene>
    <name evidence="2" type="ORF">ODALV1_LOCUS11142</name>
</gene>
<keyword evidence="1" id="KW-1133">Transmembrane helix</keyword>
<feature type="transmembrane region" description="Helical" evidence="1">
    <location>
        <begin position="258"/>
        <end position="280"/>
    </location>
</feature>
<evidence type="ECO:0008006" key="4">
    <source>
        <dbReference type="Google" id="ProtNLM"/>
    </source>
</evidence>
<feature type="transmembrane region" description="Helical" evidence="1">
    <location>
        <begin position="598"/>
        <end position="621"/>
    </location>
</feature>
<dbReference type="Proteomes" id="UP001642540">
    <property type="component" value="Unassembled WGS sequence"/>
</dbReference>
<evidence type="ECO:0000313" key="2">
    <source>
        <dbReference type="EMBL" id="CAL8102440.1"/>
    </source>
</evidence>
<accession>A0ABP1QHJ5</accession>
<proteinExistence type="predicted"/>
<feature type="transmembrane region" description="Helical" evidence="1">
    <location>
        <begin position="91"/>
        <end position="108"/>
    </location>
</feature>
<name>A0ABP1QHJ5_9HEXA</name>
<comment type="caution">
    <text evidence="2">The sequence shown here is derived from an EMBL/GenBank/DDBJ whole genome shotgun (WGS) entry which is preliminary data.</text>
</comment>
<keyword evidence="3" id="KW-1185">Reference proteome</keyword>
<evidence type="ECO:0000313" key="3">
    <source>
        <dbReference type="Proteomes" id="UP001642540"/>
    </source>
</evidence>
<sequence length="700" mass="80131">MWIQQIICGVIHTFVLLHQLKVTVGAMQDDVMSAPLKVVPLAFAVSDSLYVFFWVYTFWRKPFLLQSLIEEISTTQCVTEMRPWILKLKSVIFTSLPFGCFIFTYLHHGSSDAPVNSAIFIDYYNQTQSTQAFSYQNNSTGINEWETYYKLATRITSIPCLFIYQCVDTLVLILAISSYEITKIYAKTAANIREEVKMRRGSADRADLFQKYGLIAKKLKAYFGSLNDFGSGFYFAWFCMIVPWLSFRPLETLRLDDFPYTFAYNWTFTLIYIIILGCCAEATRQSELFKETVQESAYELNYVAEVETLSTLKYVKYAVSQCGVKGGRFFKFSYGLLGNIVCGVIHTFVLFHQLERTVGAMQDDVMSAPLKVVPLAFTVSDALYVFVWVYTFWRKPLLLQSLIVEISTTQCLTEMRPWVLKLKSLIFASLPFASFTFTYLHHGSPDALNSVIINSAIFSDYFNQTQSTQAFSYQSNSTGNISAWEIYYKMASRITGVGGIPGLFIFQCVETLVLILAISSYEITKSYAKSAANIREEVESRRGLDRADLFQKYGLIAKKLKAYFGGLNDFGSGFYFAWFCMIVPWLSFRPLETLRHDAFPYTFMFNWTFILIYIIILGCCAEARRQCELLNEFTQESAYELNSVAGEEIWTTLKYVKYAVSQCGVKGGRFFQFSYGFLGNTIGLIIAYSLLFIQFHSVDK</sequence>
<protein>
    <recommendedName>
        <fullName evidence="4">Gustatory receptor</fullName>
    </recommendedName>
</protein>
<feature type="transmembrane region" description="Helical" evidence="1">
    <location>
        <begin position="226"/>
        <end position="246"/>
    </location>
</feature>
<feature type="transmembrane region" description="Helical" evidence="1">
    <location>
        <begin position="41"/>
        <end position="59"/>
    </location>
</feature>
<reference evidence="2 3" key="1">
    <citation type="submission" date="2024-08" db="EMBL/GenBank/DDBJ databases">
        <authorList>
            <person name="Cucini C."/>
            <person name="Frati F."/>
        </authorList>
    </citation>
    <scope>NUCLEOTIDE SEQUENCE [LARGE SCALE GENOMIC DNA]</scope>
</reference>
<feature type="transmembrane region" description="Helical" evidence="1">
    <location>
        <begin position="155"/>
        <end position="177"/>
    </location>
</feature>
<dbReference type="EMBL" id="CAXLJM020000034">
    <property type="protein sequence ID" value="CAL8102440.1"/>
    <property type="molecule type" value="Genomic_DNA"/>
</dbReference>
<evidence type="ECO:0000256" key="1">
    <source>
        <dbReference type="SAM" id="Phobius"/>
    </source>
</evidence>